<keyword evidence="3" id="KW-1185">Reference proteome</keyword>
<name>A0ABQ8SA04_PERAM</name>
<accession>A0ABQ8SA04</accession>
<evidence type="ECO:0000313" key="2">
    <source>
        <dbReference type="EMBL" id="KAJ4430567.1"/>
    </source>
</evidence>
<evidence type="ECO:0000256" key="1">
    <source>
        <dbReference type="SAM" id="MobiDB-lite"/>
    </source>
</evidence>
<feature type="region of interest" description="Disordered" evidence="1">
    <location>
        <begin position="144"/>
        <end position="203"/>
    </location>
</feature>
<comment type="caution">
    <text evidence="2">The sequence shown here is derived from an EMBL/GenBank/DDBJ whole genome shotgun (WGS) entry which is preliminary data.</text>
</comment>
<proteinExistence type="predicted"/>
<protein>
    <submittedName>
        <fullName evidence="2">Uncharacterized protein</fullName>
    </submittedName>
</protein>
<dbReference type="Proteomes" id="UP001148838">
    <property type="component" value="Unassembled WGS sequence"/>
</dbReference>
<reference evidence="2 3" key="1">
    <citation type="journal article" date="2022" name="Allergy">
        <title>Genome assembly and annotation of Periplaneta americana reveal a comprehensive cockroach allergen profile.</title>
        <authorList>
            <person name="Wang L."/>
            <person name="Xiong Q."/>
            <person name="Saelim N."/>
            <person name="Wang L."/>
            <person name="Nong W."/>
            <person name="Wan A.T."/>
            <person name="Shi M."/>
            <person name="Liu X."/>
            <person name="Cao Q."/>
            <person name="Hui J.H.L."/>
            <person name="Sookrung N."/>
            <person name="Leung T.F."/>
            <person name="Tungtrongchitr A."/>
            <person name="Tsui S.K.W."/>
        </authorList>
    </citation>
    <scope>NUCLEOTIDE SEQUENCE [LARGE SCALE GENOMIC DNA]</scope>
    <source>
        <strain evidence="2">PWHHKU_190912</strain>
    </source>
</reference>
<gene>
    <name evidence="2" type="ORF">ANN_19155</name>
</gene>
<organism evidence="2 3">
    <name type="scientific">Periplaneta americana</name>
    <name type="common">American cockroach</name>
    <name type="synonym">Blatta americana</name>
    <dbReference type="NCBI Taxonomy" id="6978"/>
    <lineage>
        <taxon>Eukaryota</taxon>
        <taxon>Metazoa</taxon>
        <taxon>Ecdysozoa</taxon>
        <taxon>Arthropoda</taxon>
        <taxon>Hexapoda</taxon>
        <taxon>Insecta</taxon>
        <taxon>Pterygota</taxon>
        <taxon>Neoptera</taxon>
        <taxon>Polyneoptera</taxon>
        <taxon>Dictyoptera</taxon>
        <taxon>Blattodea</taxon>
        <taxon>Blattoidea</taxon>
        <taxon>Blattidae</taxon>
        <taxon>Blattinae</taxon>
        <taxon>Periplaneta</taxon>
    </lineage>
</organism>
<dbReference type="EMBL" id="JAJSOF020000031">
    <property type="protein sequence ID" value="KAJ4430567.1"/>
    <property type="molecule type" value="Genomic_DNA"/>
</dbReference>
<sequence>MSFGPEVSAIHDLDFMRENNISLEVVTGRLKTDGRWVSLINESTRCERIGVFEPGMVLRKRSTTHKQSILNVNSPYQVKRVQREQSVDSSIQFPKFPVKLINCSGEAVVVPQNKLLGTTELVSIEDKEIREYDSPASFREKIQETGASRQAIRDLENKFQPTGNVANGECSGRPATTPHNSASHTESQHTESYRFYQEPEQRA</sequence>
<feature type="compositionally biased region" description="Basic and acidic residues" evidence="1">
    <location>
        <begin position="186"/>
        <end position="203"/>
    </location>
</feature>
<evidence type="ECO:0000313" key="3">
    <source>
        <dbReference type="Proteomes" id="UP001148838"/>
    </source>
</evidence>